<dbReference type="CDD" id="cd05304">
    <property type="entry name" value="Rubrum_tdh"/>
    <property type="match status" value="1"/>
</dbReference>
<dbReference type="EMBL" id="UINC01023419">
    <property type="protein sequence ID" value="SVA95034.1"/>
    <property type="molecule type" value="Genomic_DNA"/>
</dbReference>
<dbReference type="PANTHER" id="PTHR10160:SF19">
    <property type="entry name" value="PROTON-TRANSLOCATING NAD(P)(+) TRANSHYDROGENASE"/>
    <property type="match status" value="1"/>
</dbReference>
<dbReference type="GO" id="GO:0005886">
    <property type="term" value="C:plasma membrane"/>
    <property type="evidence" value="ECO:0007669"/>
    <property type="project" value="TreeGrafter"/>
</dbReference>
<dbReference type="Pfam" id="PF01262">
    <property type="entry name" value="AlaDh_PNT_C"/>
    <property type="match status" value="1"/>
</dbReference>
<dbReference type="SMART" id="SM01003">
    <property type="entry name" value="AlaDh_PNT_N"/>
    <property type="match status" value="1"/>
</dbReference>
<feature type="domain" description="Alanine dehydrogenase/pyridine nucleotide transhydrogenase NAD(H)-binding" evidence="7">
    <location>
        <begin position="148"/>
        <end position="312"/>
    </location>
</feature>
<dbReference type="InterPro" id="IPR007886">
    <property type="entry name" value="AlaDH/PNT_N"/>
</dbReference>
<dbReference type="SUPFAM" id="SSF51735">
    <property type="entry name" value="NAD(P)-binding Rossmann-fold domains"/>
    <property type="match status" value="1"/>
</dbReference>
<dbReference type="Pfam" id="PF05222">
    <property type="entry name" value="AlaDh_PNT_N"/>
    <property type="match status" value="1"/>
</dbReference>
<dbReference type="PROSITE" id="PS00837">
    <property type="entry name" value="ALADH_PNT_2"/>
    <property type="match status" value="1"/>
</dbReference>
<dbReference type="InterPro" id="IPR008143">
    <property type="entry name" value="Ala_DH/PNT_CS2"/>
</dbReference>
<dbReference type="SUPFAM" id="SSF52283">
    <property type="entry name" value="Formate/glycerate dehydrogenase catalytic domain-like"/>
    <property type="match status" value="1"/>
</dbReference>
<protein>
    <recommendedName>
        <fullName evidence="1">proton-translocating NAD(P)(+) transhydrogenase</fullName>
        <ecNumber evidence="1">7.1.1.1</ecNumber>
    </recommendedName>
</protein>
<evidence type="ECO:0000313" key="9">
    <source>
        <dbReference type="EMBL" id="SVA95034.1"/>
    </source>
</evidence>
<keyword evidence="5" id="KW-0520">NAD</keyword>
<dbReference type="GO" id="GO:0016491">
    <property type="term" value="F:oxidoreductase activity"/>
    <property type="evidence" value="ECO:0007669"/>
    <property type="project" value="InterPro"/>
</dbReference>
<keyword evidence="2" id="KW-0547">Nucleotide-binding</keyword>
<evidence type="ECO:0000259" key="7">
    <source>
        <dbReference type="SMART" id="SM01002"/>
    </source>
</evidence>
<organism evidence="9">
    <name type="scientific">marine metagenome</name>
    <dbReference type="NCBI Taxonomy" id="408172"/>
    <lineage>
        <taxon>unclassified sequences</taxon>
        <taxon>metagenomes</taxon>
        <taxon>ecological metagenomes</taxon>
    </lineage>
</organism>
<evidence type="ECO:0000256" key="1">
    <source>
        <dbReference type="ARBA" id="ARBA00012943"/>
    </source>
</evidence>
<feature type="domain" description="Alanine dehydrogenase/pyridine nucleotide transhydrogenase N-terminal" evidence="8">
    <location>
        <begin position="4"/>
        <end position="139"/>
    </location>
</feature>
<accession>A0A382A114</accession>
<evidence type="ECO:0000256" key="3">
    <source>
        <dbReference type="ARBA" id="ARBA00022857"/>
    </source>
</evidence>
<dbReference type="PANTHER" id="PTHR10160">
    <property type="entry name" value="NAD(P) TRANSHYDROGENASE"/>
    <property type="match status" value="1"/>
</dbReference>
<dbReference type="FunFam" id="3.40.50.720:FF:000188">
    <property type="entry name" value="NAD(P) transhydrogenase alpha subunit 1"/>
    <property type="match status" value="1"/>
</dbReference>
<dbReference type="NCBIfam" id="NF006942">
    <property type="entry name" value="PRK09424.1"/>
    <property type="match status" value="1"/>
</dbReference>
<sequence length="376" mass="39853">MNIAVLGEKTAGENRVALIPSSIPKLLKLGCKISVVSGAGSRAHYHDQDYEQVGATICPDLQSATNQSSVILKVLPPTEEEISTFPKNSVLISLLSPLSNPDLIKSLADASITGLALELIPRITRAQSMDVLSSQATVAGYKAVLTGASELDKFLPMFMTAAGTIRPSKVLILGAGVAGLQAIATAKRLGAKVEAFDVRPAVKEQIESLGATFLEMEEEVSGEGEGGYAKELSEDQHKKELDLIARHINDSDLVITTAQIPGRPAPELVTESMINSMEAGSVIVDLAASTGGNCRLTKEGETVIKNGVKILGPTNLPSEIPVHASQMFSKNIETLLKELIQEGELALDFSDEVVAGTCVSHAGEVRHELTKQKLNL</sequence>
<dbReference type="GO" id="GO:0008750">
    <property type="term" value="F:proton-translocating NAD(P)+ transhydrogenase activity"/>
    <property type="evidence" value="ECO:0007669"/>
    <property type="project" value="UniProtKB-EC"/>
</dbReference>
<dbReference type="InterPro" id="IPR007698">
    <property type="entry name" value="AlaDH/PNT_NAD(H)-bd"/>
</dbReference>
<comment type="catalytic activity">
    <reaction evidence="6">
        <text>NAD(+) + NADPH + H(+)(in) = NADH + NADP(+) + H(+)(out)</text>
        <dbReference type="Rhea" id="RHEA:47992"/>
        <dbReference type="ChEBI" id="CHEBI:15378"/>
        <dbReference type="ChEBI" id="CHEBI:57540"/>
        <dbReference type="ChEBI" id="CHEBI:57783"/>
        <dbReference type="ChEBI" id="CHEBI:57945"/>
        <dbReference type="ChEBI" id="CHEBI:58349"/>
        <dbReference type="EC" id="7.1.1.1"/>
    </reaction>
</comment>
<dbReference type="GO" id="GO:0006740">
    <property type="term" value="P:NADPH regeneration"/>
    <property type="evidence" value="ECO:0007669"/>
    <property type="project" value="TreeGrafter"/>
</dbReference>
<evidence type="ECO:0000256" key="6">
    <source>
        <dbReference type="ARBA" id="ARBA00048202"/>
    </source>
</evidence>
<name>A0A382A114_9ZZZZ</name>
<gene>
    <name evidence="9" type="ORF">METZ01_LOCUS147888</name>
</gene>
<proteinExistence type="predicted"/>
<dbReference type="AlphaFoldDB" id="A0A382A114"/>
<dbReference type="Gene3D" id="3.40.50.720">
    <property type="entry name" value="NAD(P)-binding Rossmann-like Domain"/>
    <property type="match status" value="2"/>
</dbReference>
<reference evidence="9" key="1">
    <citation type="submission" date="2018-05" db="EMBL/GenBank/DDBJ databases">
        <authorList>
            <person name="Lanie J.A."/>
            <person name="Ng W.-L."/>
            <person name="Kazmierczak K.M."/>
            <person name="Andrzejewski T.M."/>
            <person name="Davidsen T.M."/>
            <person name="Wayne K.J."/>
            <person name="Tettelin H."/>
            <person name="Glass J.I."/>
            <person name="Rusch D."/>
            <person name="Podicherti R."/>
            <person name="Tsui H.-C.T."/>
            <person name="Winkler M.E."/>
        </authorList>
    </citation>
    <scope>NUCLEOTIDE SEQUENCE</scope>
</reference>
<dbReference type="InterPro" id="IPR036291">
    <property type="entry name" value="NAD(P)-bd_dom_sf"/>
</dbReference>
<evidence type="ECO:0000256" key="5">
    <source>
        <dbReference type="ARBA" id="ARBA00023027"/>
    </source>
</evidence>
<keyword evidence="3" id="KW-0521">NADP</keyword>
<evidence type="ECO:0000256" key="2">
    <source>
        <dbReference type="ARBA" id="ARBA00022741"/>
    </source>
</evidence>
<dbReference type="SMART" id="SM01002">
    <property type="entry name" value="AlaDh_PNT_C"/>
    <property type="match status" value="1"/>
</dbReference>
<keyword evidence="4" id="KW-1278">Translocase</keyword>
<dbReference type="EC" id="7.1.1.1" evidence="1"/>
<evidence type="ECO:0000256" key="4">
    <source>
        <dbReference type="ARBA" id="ARBA00022967"/>
    </source>
</evidence>
<dbReference type="GO" id="GO:0050661">
    <property type="term" value="F:NADP binding"/>
    <property type="evidence" value="ECO:0007669"/>
    <property type="project" value="TreeGrafter"/>
</dbReference>
<evidence type="ECO:0000259" key="8">
    <source>
        <dbReference type="SMART" id="SM01003"/>
    </source>
</evidence>